<keyword evidence="3" id="KW-0808">Transferase</keyword>
<comment type="caution">
    <text evidence="7">The sequence shown here is derived from an EMBL/GenBank/DDBJ whole genome shotgun (WGS) entry which is preliminary data.</text>
</comment>
<dbReference type="InterPro" id="IPR029063">
    <property type="entry name" value="SAM-dependent_MTases_sf"/>
</dbReference>
<gene>
    <name evidence="7" type="ORF">CO051_02380</name>
</gene>
<dbReference type="Gene3D" id="3.40.50.150">
    <property type="entry name" value="Vaccinia Virus protein VP39"/>
    <property type="match status" value="1"/>
</dbReference>
<feature type="domain" description="Type ISP restriction-modification enzyme LLaBIII C-terminal specificity" evidence="6">
    <location>
        <begin position="736"/>
        <end position="1023"/>
    </location>
</feature>
<evidence type="ECO:0000259" key="6">
    <source>
        <dbReference type="Pfam" id="PF18135"/>
    </source>
</evidence>
<feature type="domain" description="DNA methylase adenine-specific" evidence="5">
    <location>
        <begin position="316"/>
        <end position="564"/>
    </location>
</feature>
<reference evidence="8" key="1">
    <citation type="submission" date="2017-09" db="EMBL/GenBank/DDBJ databases">
        <title>Depth-based differentiation of microbial function through sediment-hosted aquifers and enrichment of novel symbionts in the deep terrestrial subsurface.</title>
        <authorList>
            <person name="Probst A.J."/>
            <person name="Ladd B."/>
            <person name="Jarett J.K."/>
            <person name="Geller-Mcgrath D.E."/>
            <person name="Sieber C.M.K."/>
            <person name="Emerson J.B."/>
            <person name="Anantharaman K."/>
            <person name="Thomas B.C."/>
            <person name="Malmstrom R."/>
            <person name="Stieglmeier M."/>
            <person name="Klingl A."/>
            <person name="Woyke T."/>
            <person name="Ryan C.M."/>
            <person name="Banfield J.F."/>
        </authorList>
    </citation>
    <scope>NUCLEOTIDE SEQUENCE [LARGE SCALE GENOMIC DNA]</scope>
</reference>
<dbReference type="Pfam" id="PF02384">
    <property type="entry name" value="N6_Mtase"/>
    <property type="match status" value="1"/>
</dbReference>
<dbReference type="SUPFAM" id="SSF53335">
    <property type="entry name" value="S-adenosyl-L-methionine-dependent methyltransferases"/>
    <property type="match status" value="1"/>
</dbReference>
<dbReference type="GO" id="GO:0032259">
    <property type="term" value="P:methylation"/>
    <property type="evidence" value="ECO:0007669"/>
    <property type="project" value="UniProtKB-KW"/>
</dbReference>
<dbReference type="Pfam" id="PF18135">
    <property type="entry name" value="Type_ISP_C"/>
    <property type="match status" value="1"/>
</dbReference>
<sequence length="1034" mass="120475">MESIKLLQGELNKLSDSATENSLYTPLTLFLKLFATEINHPYEINPIVIESLVLNNVSIGFPDLTVKAKYHNWQSIGWIEVKNPNQSLDNPVFKEQFDRYKGSLSNVLFTNLREWALYQWDRNDKPQLVKQAHFDVRQSDNDSKSIKELLTLFLQGKPLLTTTPKKLAVTLAKRAKLLSRQIEETLEYENTRPSTQSYLRDLKASFEKTLIDDMDSHQFANIVAETLAYSLFLGALEYKKLKRKDTFSIVTAGDYLPKNVPILRELYSLAVKTSDRHDNIKYAIQSLVEQLEHSNIEKIYSRFKDHKITEDPVIYFYEPFLHEYDKDEKDKRGVFYTPKEVVDFIVRGVDHILINSFNRRGGIAHFSEDHPEETVHILDPAAGTGTFLMSAIQLVYEKNVKLKNLGEHIFIRMFSDVVRKHILKNFYAFELLVAPYAIAHLKLTLELERLGFSFDKVLDNERLGIYLTNTLDDPDRVLDDMPLFPTISEEAKLATDVKNKKPILVIMGNPPYSVKSANTGVWITGLMERYKRAVKSERNIQPLSDDYIKFIRFSEWKIENTGSGIVAMITNHSFIDGLIHRGMREQLMKTYDEIFIMDLHGNTTIGEQNPIGGSDQNVFPIKQGVCIFFFVKKEIPNLDLQSKVYHSELWGTKKYKLEALFNLKFNEVKWNRLLPEETKNFFFVPKDSSLNEEYASYPKVDKIFTQYSCGVVTSNDQQFIDFDSINLINKNAELLKDFKEPTIVNYLYRPFDIRKILYQPTFLGRARLNLMKNYLRGQNIGLICSKQFASHKYFTTFISNTINDKSSQPFAPFYNFPLYLYQEFQGEIVQSSNLKQEFIDQIKSKLEVKTLSPDEVFYYIYAVMHSPIYRDRYLEQLKIDFPRIPFTTDNFKFDKMVILGKKLINLHLLGENPFDKNPTIFSDKLKWDITFSLTEEGKIKPDTETHTIDDIKYMKNEKQLFINKYAYFEGIKPEVWGFYIGGYQVIDKWLKERKRHAITLSADDLLHVMKVSISINETIKTMQEIDTVISFPLD</sequence>
<dbReference type="GO" id="GO:0003677">
    <property type="term" value="F:DNA binding"/>
    <property type="evidence" value="ECO:0007669"/>
    <property type="project" value="InterPro"/>
</dbReference>
<dbReference type="EMBL" id="PFSC01000061">
    <property type="protein sequence ID" value="PJC32871.1"/>
    <property type="molecule type" value="Genomic_DNA"/>
</dbReference>
<protein>
    <recommendedName>
        <fullName evidence="1">site-specific DNA-methyltransferase (adenine-specific)</fullName>
        <ecNumber evidence="1">2.1.1.72</ecNumber>
    </recommendedName>
</protein>
<dbReference type="GO" id="GO:0009007">
    <property type="term" value="F:site-specific DNA-methyltransferase (adenine-specific) activity"/>
    <property type="evidence" value="ECO:0007669"/>
    <property type="project" value="UniProtKB-EC"/>
</dbReference>
<evidence type="ECO:0000256" key="3">
    <source>
        <dbReference type="ARBA" id="ARBA00022679"/>
    </source>
</evidence>
<name>A0A2M8F0Q1_9BACT</name>
<proteinExistence type="predicted"/>
<keyword evidence="2" id="KW-0489">Methyltransferase</keyword>
<dbReference type="InterPro" id="IPR041635">
    <property type="entry name" value="Type_ISP_LLaBIII_C"/>
</dbReference>
<dbReference type="GO" id="GO:0008170">
    <property type="term" value="F:N-methyltransferase activity"/>
    <property type="evidence" value="ECO:0007669"/>
    <property type="project" value="InterPro"/>
</dbReference>
<evidence type="ECO:0000256" key="2">
    <source>
        <dbReference type="ARBA" id="ARBA00022603"/>
    </source>
</evidence>
<dbReference type="Proteomes" id="UP000231383">
    <property type="component" value="Unassembled WGS sequence"/>
</dbReference>
<evidence type="ECO:0000256" key="1">
    <source>
        <dbReference type="ARBA" id="ARBA00011900"/>
    </source>
</evidence>
<dbReference type="PRINTS" id="PR00507">
    <property type="entry name" value="N12N6MTFRASE"/>
</dbReference>
<comment type="catalytic activity">
    <reaction evidence="4">
        <text>a 2'-deoxyadenosine in DNA + S-adenosyl-L-methionine = an N(6)-methyl-2'-deoxyadenosine in DNA + S-adenosyl-L-homocysteine + H(+)</text>
        <dbReference type="Rhea" id="RHEA:15197"/>
        <dbReference type="Rhea" id="RHEA-COMP:12418"/>
        <dbReference type="Rhea" id="RHEA-COMP:12419"/>
        <dbReference type="ChEBI" id="CHEBI:15378"/>
        <dbReference type="ChEBI" id="CHEBI:57856"/>
        <dbReference type="ChEBI" id="CHEBI:59789"/>
        <dbReference type="ChEBI" id="CHEBI:90615"/>
        <dbReference type="ChEBI" id="CHEBI:90616"/>
        <dbReference type="EC" id="2.1.1.72"/>
    </reaction>
</comment>
<organism evidence="7 8">
    <name type="scientific">Candidatus Roizmanbacteria bacterium CG_4_9_14_0_2_um_filter_39_13</name>
    <dbReference type="NCBI Taxonomy" id="1974839"/>
    <lineage>
        <taxon>Bacteria</taxon>
        <taxon>Candidatus Roizmaniibacteriota</taxon>
    </lineage>
</organism>
<dbReference type="EC" id="2.1.1.72" evidence="1"/>
<dbReference type="InterPro" id="IPR003356">
    <property type="entry name" value="DNA_methylase_A-5"/>
</dbReference>
<evidence type="ECO:0000256" key="4">
    <source>
        <dbReference type="ARBA" id="ARBA00047942"/>
    </source>
</evidence>
<evidence type="ECO:0000313" key="8">
    <source>
        <dbReference type="Proteomes" id="UP000231383"/>
    </source>
</evidence>
<dbReference type="PANTHER" id="PTHR33841">
    <property type="entry name" value="DNA METHYLTRANSFERASE YEEA-RELATED"/>
    <property type="match status" value="1"/>
</dbReference>
<evidence type="ECO:0000259" key="5">
    <source>
        <dbReference type="Pfam" id="PF02384"/>
    </source>
</evidence>
<dbReference type="PANTHER" id="PTHR33841:SF1">
    <property type="entry name" value="DNA METHYLTRANSFERASE A"/>
    <property type="match status" value="1"/>
</dbReference>
<accession>A0A2M8F0Q1</accession>
<dbReference type="AlphaFoldDB" id="A0A2M8F0Q1"/>
<evidence type="ECO:0000313" key="7">
    <source>
        <dbReference type="EMBL" id="PJC32871.1"/>
    </source>
</evidence>
<dbReference type="InterPro" id="IPR050953">
    <property type="entry name" value="N4_N6_ade-DNA_methylase"/>
</dbReference>